<dbReference type="Gene3D" id="3.60.10.10">
    <property type="entry name" value="Endonuclease/exonuclease/phosphatase"/>
    <property type="match status" value="1"/>
</dbReference>
<dbReference type="OrthoDB" id="192266at2759"/>
<keyword evidence="6" id="KW-0227">DNA damage</keyword>
<dbReference type="SUPFAM" id="SSF56219">
    <property type="entry name" value="DNase I-like"/>
    <property type="match status" value="1"/>
</dbReference>
<evidence type="ECO:0000256" key="9">
    <source>
        <dbReference type="ARBA" id="ARBA00023204"/>
    </source>
</evidence>
<dbReference type="GO" id="GO:0046872">
    <property type="term" value="F:metal ion binding"/>
    <property type="evidence" value="ECO:0007669"/>
    <property type="project" value="UniProtKB-KW"/>
</dbReference>
<evidence type="ECO:0000256" key="4">
    <source>
        <dbReference type="ARBA" id="ARBA00022722"/>
    </source>
</evidence>
<evidence type="ECO:0000256" key="1">
    <source>
        <dbReference type="ARBA" id="ARBA00001936"/>
    </source>
</evidence>
<dbReference type="InterPro" id="IPR036691">
    <property type="entry name" value="Endo/exonu/phosph_ase_sf"/>
</dbReference>
<evidence type="ECO:0000256" key="5">
    <source>
        <dbReference type="ARBA" id="ARBA00022723"/>
    </source>
</evidence>
<dbReference type="GO" id="GO:0004518">
    <property type="term" value="F:nuclease activity"/>
    <property type="evidence" value="ECO:0007669"/>
    <property type="project" value="UniProtKB-KW"/>
</dbReference>
<dbReference type="GO" id="GO:0006302">
    <property type="term" value="P:double-strand break repair"/>
    <property type="evidence" value="ECO:0007669"/>
    <property type="project" value="TreeGrafter"/>
</dbReference>
<evidence type="ECO:0000256" key="11">
    <source>
        <dbReference type="SAM" id="Phobius"/>
    </source>
</evidence>
<feature type="domain" description="Endonuclease/exonuclease/phosphatase" evidence="12">
    <location>
        <begin position="19"/>
        <end position="325"/>
    </location>
</feature>
<sequence length="349" mass="39480">MDQFPLTRTSPLEYSLINLNILGEPANLESRLRQTTRGLLADSPDIICLQEGFFPYTRHVLNSNLSSKYSLTFASHHNPSPPFLSFLPSLIIALLFYLFFPNFPKSSATLFMATSPVALFVLIRASFALNIMNLPYHKTKNRPNLLSKSRLDFQGTAIAFNKRTFDNVKCVHIEGFGHEIRGYPKPRRLLVCNVHLVLGYPNPSRKLQIQRVLDAIRTVMKSRRVDGVVICGDFNAPKCDSAFRVLEGEGWIDLGGEYPKEGKEEATWVKGNELCDFEEEEFGEDTGEECRIDFCWVKSFDSQGIKWAECETIFNGNRKEIVSDHYGLKIKVKQGLGGNESPKGVNDFV</sequence>
<dbReference type="InterPro" id="IPR051547">
    <property type="entry name" value="TDP2-like"/>
</dbReference>
<dbReference type="GO" id="GO:0005737">
    <property type="term" value="C:cytoplasm"/>
    <property type="evidence" value="ECO:0007669"/>
    <property type="project" value="TreeGrafter"/>
</dbReference>
<gene>
    <name evidence="13" type="ORF">TrLO_g1916</name>
</gene>
<comment type="cofactor">
    <cofactor evidence="1">
        <name>Mn(2+)</name>
        <dbReference type="ChEBI" id="CHEBI:29035"/>
    </cofactor>
</comment>
<feature type="transmembrane region" description="Helical" evidence="11">
    <location>
        <begin position="83"/>
        <end position="100"/>
    </location>
</feature>
<keyword evidence="11" id="KW-0472">Membrane</keyword>
<keyword evidence="9" id="KW-0234">DNA repair</keyword>
<keyword evidence="14" id="KW-1185">Reference proteome</keyword>
<keyword evidence="5" id="KW-0479">Metal-binding</keyword>
<dbReference type="Pfam" id="PF03372">
    <property type="entry name" value="Exo_endo_phos"/>
    <property type="match status" value="1"/>
</dbReference>
<evidence type="ECO:0000313" key="14">
    <source>
        <dbReference type="Proteomes" id="UP001165122"/>
    </source>
</evidence>
<keyword evidence="4" id="KW-0540">Nuclease</keyword>
<keyword evidence="7" id="KW-0378">Hydrolase</keyword>
<keyword evidence="11" id="KW-1133">Transmembrane helix</keyword>
<feature type="transmembrane region" description="Helical" evidence="11">
    <location>
        <begin position="112"/>
        <end position="132"/>
    </location>
</feature>
<comment type="subcellular location">
    <subcellularLocation>
        <location evidence="3">Nucleus</location>
        <location evidence="3">PML body</location>
    </subcellularLocation>
</comment>
<evidence type="ECO:0000256" key="3">
    <source>
        <dbReference type="ARBA" id="ARBA00004322"/>
    </source>
</evidence>
<keyword evidence="10" id="KW-0539">Nucleus</keyword>
<keyword evidence="11" id="KW-0812">Transmembrane</keyword>
<dbReference type="PANTHER" id="PTHR15822">
    <property type="entry name" value="TRAF AND TNF RECEPTOR-ASSOCIATED PROTEIN"/>
    <property type="match status" value="1"/>
</dbReference>
<evidence type="ECO:0000256" key="6">
    <source>
        <dbReference type="ARBA" id="ARBA00022763"/>
    </source>
</evidence>
<evidence type="ECO:0000256" key="2">
    <source>
        <dbReference type="ARBA" id="ARBA00001946"/>
    </source>
</evidence>
<evidence type="ECO:0000256" key="10">
    <source>
        <dbReference type="ARBA" id="ARBA00023242"/>
    </source>
</evidence>
<evidence type="ECO:0000259" key="12">
    <source>
        <dbReference type="Pfam" id="PF03372"/>
    </source>
</evidence>
<dbReference type="Proteomes" id="UP001165122">
    <property type="component" value="Unassembled WGS sequence"/>
</dbReference>
<keyword evidence="8" id="KW-0460">Magnesium</keyword>
<evidence type="ECO:0000313" key="13">
    <source>
        <dbReference type="EMBL" id="GMH71274.1"/>
    </source>
</evidence>
<dbReference type="AlphaFoldDB" id="A0A9W7AMY8"/>
<dbReference type="PANTHER" id="PTHR15822:SF4">
    <property type="entry name" value="TYROSYL-DNA PHOSPHODIESTERASE 2"/>
    <property type="match status" value="1"/>
</dbReference>
<evidence type="ECO:0000256" key="7">
    <source>
        <dbReference type="ARBA" id="ARBA00022801"/>
    </source>
</evidence>
<dbReference type="EMBL" id="BRXW01000637">
    <property type="protein sequence ID" value="GMH71274.1"/>
    <property type="molecule type" value="Genomic_DNA"/>
</dbReference>
<dbReference type="GO" id="GO:0003697">
    <property type="term" value="F:single-stranded DNA binding"/>
    <property type="evidence" value="ECO:0007669"/>
    <property type="project" value="TreeGrafter"/>
</dbReference>
<dbReference type="GO" id="GO:0070260">
    <property type="term" value="F:5'-tyrosyl-DNA phosphodiesterase activity"/>
    <property type="evidence" value="ECO:0007669"/>
    <property type="project" value="TreeGrafter"/>
</dbReference>
<proteinExistence type="predicted"/>
<dbReference type="InterPro" id="IPR005135">
    <property type="entry name" value="Endo/exonuclease/phosphatase"/>
</dbReference>
<evidence type="ECO:0000256" key="8">
    <source>
        <dbReference type="ARBA" id="ARBA00022842"/>
    </source>
</evidence>
<accession>A0A9W7AMY8</accession>
<protein>
    <recommendedName>
        <fullName evidence="12">Endonuclease/exonuclease/phosphatase domain-containing protein</fullName>
    </recommendedName>
</protein>
<comment type="caution">
    <text evidence="13">The sequence shown here is derived from an EMBL/GenBank/DDBJ whole genome shotgun (WGS) entry which is preliminary data.</text>
</comment>
<comment type="cofactor">
    <cofactor evidence="2">
        <name>Mg(2+)</name>
        <dbReference type="ChEBI" id="CHEBI:18420"/>
    </cofactor>
</comment>
<organism evidence="13 14">
    <name type="scientific">Triparma laevis f. longispina</name>
    <dbReference type="NCBI Taxonomy" id="1714387"/>
    <lineage>
        <taxon>Eukaryota</taxon>
        <taxon>Sar</taxon>
        <taxon>Stramenopiles</taxon>
        <taxon>Ochrophyta</taxon>
        <taxon>Bolidophyceae</taxon>
        <taxon>Parmales</taxon>
        <taxon>Triparmaceae</taxon>
        <taxon>Triparma</taxon>
    </lineage>
</organism>
<reference evidence="14" key="1">
    <citation type="journal article" date="2023" name="Commun. Biol.">
        <title>Genome analysis of Parmales, the sister group of diatoms, reveals the evolutionary specialization of diatoms from phago-mixotrophs to photoautotrophs.</title>
        <authorList>
            <person name="Ban H."/>
            <person name="Sato S."/>
            <person name="Yoshikawa S."/>
            <person name="Yamada K."/>
            <person name="Nakamura Y."/>
            <person name="Ichinomiya M."/>
            <person name="Sato N."/>
            <person name="Blanc-Mathieu R."/>
            <person name="Endo H."/>
            <person name="Kuwata A."/>
            <person name="Ogata H."/>
        </authorList>
    </citation>
    <scope>NUCLEOTIDE SEQUENCE [LARGE SCALE GENOMIC DNA]</scope>
    <source>
        <strain evidence="14">NIES 3700</strain>
    </source>
</reference>
<name>A0A9W7AMY8_9STRA</name>